<dbReference type="EMBL" id="CP012752">
    <property type="protein sequence ID" value="ALG10024.1"/>
    <property type="molecule type" value="Genomic_DNA"/>
</dbReference>
<dbReference type="SUPFAM" id="SSF140453">
    <property type="entry name" value="EsxAB dimer-like"/>
    <property type="match status" value="1"/>
</dbReference>
<feature type="compositionally biased region" description="Basic and acidic residues" evidence="1">
    <location>
        <begin position="546"/>
        <end position="555"/>
    </location>
</feature>
<dbReference type="InterPro" id="IPR057746">
    <property type="entry name" value="CpnT-like_N"/>
</dbReference>
<protein>
    <recommendedName>
        <fullName evidence="2">Outer membrane channel protein CpnT-like N-terminal domain-containing protein</fullName>
    </recommendedName>
</protein>
<proteinExistence type="predicted"/>
<evidence type="ECO:0000313" key="4">
    <source>
        <dbReference type="Proteomes" id="UP000063699"/>
    </source>
</evidence>
<evidence type="ECO:0000259" key="2">
    <source>
        <dbReference type="Pfam" id="PF25547"/>
    </source>
</evidence>
<reference evidence="3 4" key="1">
    <citation type="submission" date="2015-07" db="EMBL/GenBank/DDBJ databases">
        <title>Genome sequencing of Kibdelosporangium phytohabitans.</title>
        <authorList>
            <person name="Qin S."/>
            <person name="Xing K."/>
        </authorList>
    </citation>
    <scope>NUCLEOTIDE SEQUENCE [LARGE SCALE GENOMIC DNA]</scope>
    <source>
        <strain evidence="3 4">KLBMP1111</strain>
    </source>
</reference>
<accession>A0A0N9HX93</accession>
<keyword evidence="4" id="KW-1185">Reference proteome</keyword>
<organism evidence="3 4">
    <name type="scientific">Kibdelosporangium phytohabitans</name>
    <dbReference type="NCBI Taxonomy" id="860235"/>
    <lineage>
        <taxon>Bacteria</taxon>
        <taxon>Bacillati</taxon>
        <taxon>Actinomycetota</taxon>
        <taxon>Actinomycetes</taxon>
        <taxon>Pseudonocardiales</taxon>
        <taxon>Pseudonocardiaceae</taxon>
        <taxon>Kibdelosporangium</taxon>
    </lineage>
</organism>
<dbReference type="AlphaFoldDB" id="A0A0N9HX93"/>
<evidence type="ECO:0000313" key="3">
    <source>
        <dbReference type="EMBL" id="ALG10024.1"/>
    </source>
</evidence>
<feature type="domain" description="Outer membrane channel protein CpnT-like N-terminal" evidence="2">
    <location>
        <begin position="199"/>
        <end position="323"/>
    </location>
</feature>
<dbReference type="Pfam" id="PF25547">
    <property type="entry name" value="WXG100_2"/>
    <property type="match status" value="1"/>
</dbReference>
<dbReference type="InterPro" id="IPR036689">
    <property type="entry name" value="ESAT-6-like_sf"/>
</dbReference>
<sequence length="555" mass="59407">MTGFAIDAPQLLAHGQGSVRQSENFAGLERLLEQARVSDDCFGPLFFYFKDKYFDSLQECQGMAKQAATYLTHISDTVTQTATAYGATEANNATGLANVGQGVGDKGTLDHAGDKTRKSDYEQASAYGSSWSKASQDVTAQLQDPGSPPEVAFAAFNARMEQLQAVTSPGKALIDNGLGWLISITISPLVEWLLEPAIGDPEQMRSTAKGWENVAKWLEGVADSEVKRSAATAAVWEGEAAEKFRTEMREFGEGARAMSGDIDNLKGVLETAATIFDTFVEICVDSIKEFVLGLIIEWLAALAASWITAGASTAAATVSTTSRLAVLTARLGKRVDKLRDDLKDLVDRLEGFLVALRNGKLPKLIDKIPGGRTFAQNYGKRVPEAVDKLRDLRQTTGVKDMVTGNPITNILSQTGNMKGAKEGVKAAQRGLAEARRTGKGLKDAKDEMKKARDHLNGLSKRNTRSTNNHFGEDATDGEALAQGVTKVALGYLAGGGTTDRTKAIFRGVLDNVPGAAVEWGAGQVYDNAQDPSTAEERKAAQQRGFTTDDGKGGNQ</sequence>
<feature type="compositionally biased region" description="Basic and acidic residues" evidence="1">
    <location>
        <begin position="432"/>
        <end position="452"/>
    </location>
</feature>
<dbReference type="OrthoDB" id="3593276at2"/>
<feature type="region of interest" description="Disordered" evidence="1">
    <location>
        <begin position="430"/>
        <end position="452"/>
    </location>
</feature>
<name>A0A0N9HX93_9PSEU</name>
<dbReference type="RefSeq" id="WP_054291928.1">
    <property type="nucleotide sequence ID" value="NZ_CP012752.1"/>
</dbReference>
<gene>
    <name evidence="3" type="ORF">AOZ06_26790</name>
</gene>
<evidence type="ECO:0000256" key="1">
    <source>
        <dbReference type="SAM" id="MobiDB-lite"/>
    </source>
</evidence>
<dbReference type="Proteomes" id="UP000063699">
    <property type="component" value="Chromosome"/>
</dbReference>
<feature type="region of interest" description="Disordered" evidence="1">
    <location>
        <begin position="526"/>
        <end position="555"/>
    </location>
</feature>
<dbReference type="Gene3D" id="1.10.287.1060">
    <property type="entry name" value="ESAT-6-like"/>
    <property type="match status" value="1"/>
</dbReference>
<dbReference type="KEGG" id="kphy:AOZ06_26790"/>
<dbReference type="STRING" id="860235.AOZ06_26790"/>